<dbReference type="OrthoDB" id="7972392at2759"/>
<dbReference type="AlphaFoldDB" id="A0A1I7SSC6"/>
<dbReference type="EMBL" id="CAJFDI010000002">
    <property type="protein sequence ID" value="CAD5215703.1"/>
    <property type="molecule type" value="Genomic_DNA"/>
</dbReference>
<dbReference type="InterPro" id="IPR002181">
    <property type="entry name" value="Fibrinogen_a/b/g_C_dom"/>
</dbReference>
<dbReference type="SUPFAM" id="SSF56496">
    <property type="entry name" value="Fibrinogen C-terminal domain-like"/>
    <property type="match status" value="1"/>
</dbReference>
<keyword evidence="5" id="KW-1185">Reference proteome</keyword>
<dbReference type="SMART" id="SM00186">
    <property type="entry name" value="FBG"/>
    <property type="match status" value="1"/>
</dbReference>
<evidence type="ECO:0000313" key="4">
    <source>
        <dbReference type="Proteomes" id="UP000095284"/>
    </source>
</evidence>
<dbReference type="PANTHER" id="PTHR19143:SF327">
    <property type="entry name" value="FI21813P1-RELATED"/>
    <property type="match status" value="1"/>
</dbReference>
<dbReference type="Proteomes" id="UP000659654">
    <property type="component" value="Unassembled WGS sequence"/>
</dbReference>
<feature type="signal peptide" evidence="1">
    <location>
        <begin position="1"/>
        <end position="28"/>
    </location>
</feature>
<dbReference type="Proteomes" id="UP000095284">
    <property type="component" value="Unplaced"/>
</dbReference>
<dbReference type="PANTHER" id="PTHR19143">
    <property type="entry name" value="FIBRINOGEN/TENASCIN/ANGIOPOEITIN"/>
    <property type="match status" value="1"/>
</dbReference>
<dbReference type="InterPro" id="IPR014716">
    <property type="entry name" value="Fibrinogen_a/b/g_C_1"/>
</dbReference>
<dbReference type="SMR" id="A0A1I7SSC6"/>
<protein>
    <submittedName>
        <fullName evidence="3">(pine wood nematode) hypothetical protein</fullName>
    </submittedName>
    <submittedName>
        <fullName evidence="6">Fibrinogen C-terminal domain-containing protein</fullName>
    </submittedName>
</protein>
<feature type="domain" description="Fibrinogen C-terminal" evidence="2">
    <location>
        <begin position="26"/>
        <end position="275"/>
    </location>
</feature>
<dbReference type="EMBL" id="CAJFCV020000002">
    <property type="protein sequence ID" value="CAG9097728.1"/>
    <property type="molecule type" value="Genomic_DNA"/>
</dbReference>
<organism evidence="4 6">
    <name type="scientific">Bursaphelenchus xylophilus</name>
    <name type="common">Pinewood nematode worm</name>
    <name type="synonym">Aphelenchoides xylophilus</name>
    <dbReference type="NCBI Taxonomy" id="6326"/>
    <lineage>
        <taxon>Eukaryota</taxon>
        <taxon>Metazoa</taxon>
        <taxon>Ecdysozoa</taxon>
        <taxon>Nematoda</taxon>
        <taxon>Chromadorea</taxon>
        <taxon>Rhabditida</taxon>
        <taxon>Tylenchina</taxon>
        <taxon>Tylenchomorpha</taxon>
        <taxon>Aphelenchoidea</taxon>
        <taxon>Aphelenchoididae</taxon>
        <taxon>Bursaphelenchus</taxon>
    </lineage>
</organism>
<sequence length="278" mass="32138">MFRLTCYIITLFSPVVLLICVFLQDVHATDKPVSCQDLFQKHGSLSGIFEIRTKCGEKWAFCDQQSRGGGWTVIQQRNGLTGETFWNRSWEDYKIGFGTPHSESEFWLGNDVIHDLSNRGKRPALLRVELFGDRTPRSKWENSYFVSEYDFRIGNETANYELEISAHRPLKKLSNGSLPRADPEYFVGNASFGWYDITTDNKAPFSTVDKINDPLPDCVIKFHLGGWWTKWCGTVSLNGEYTPEKMGGGYGLNWLFNGSYFIHPRRTRMMIRQRWDDL</sequence>
<evidence type="ECO:0000259" key="2">
    <source>
        <dbReference type="PROSITE" id="PS51406"/>
    </source>
</evidence>
<dbReference type="PROSITE" id="PS51406">
    <property type="entry name" value="FIBRINOGEN_C_2"/>
    <property type="match status" value="1"/>
</dbReference>
<evidence type="ECO:0000313" key="6">
    <source>
        <dbReference type="WBParaSite" id="BXY_1594300.1"/>
    </source>
</evidence>
<gene>
    <name evidence="3" type="ORF">BXYJ_LOCUS4162</name>
</gene>
<dbReference type="Proteomes" id="UP000582659">
    <property type="component" value="Unassembled WGS sequence"/>
</dbReference>
<dbReference type="eggNOG" id="KOG2579">
    <property type="taxonomic scope" value="Eukaryota"/>
</dbReference>
<dbReference type="Gene3D" id="3.90.215.10">
    <property type="entry name" value="Gamma Fibrinogen, chain A, domain 1"/>
    <property type="match status" value="1"/>
</dbReference>
<name>A0A1I7SSC6_BURXY</name>
<evidence type="ECO:0000256" key="1">
    <source>
        <dbReference type="SAM" id="SignalP"/>
    </source>
</evidence>
<reference evidence="3" key="2">
    <citation type="submission" date="2020-09" db="EMBL/GenBank/DDBJ databases">
        <authorList>
            <person name="Kikuchi T."/>
        </authorList>
    </citation>
    <scope>NUCLEOTIDE SEQUENCE</scope>
    <source>
        <strain evidence="3">Ka4C1</strain>
    </source>
</reference>
<dbReference type="InterPro" id="IPR036056">
    <property type="entry name" value="Fibrinogen-like_C"/>
</dbReference>
<evidence type="ECO:0000313" key="3">
    <source>
        <dbReference type="EMBL" id="CAD5215703.1"/>
    </source>
</evidence>
<dbReference type="NCBIfam" id="NF040941">
    <property type="entry name" value="GGGWT_bact"/>
    <property type="match status" value="1"/>
</dbReference>
<keyword evidence="1" id="KW-0732">Signal</keyword>
<proteinExistence type="predicted"/>
<feature type="chain" id="PRO_5035360180" evidence="1">
    <location>
        <begin position="29"/>
        <end position="278"/>
    </location>
</feature>
<evidence type="ECO:0000313" key="5">
    <source>
        <dbReference type="Proteomes" id="UP000659654"/>
    </source>
</evidence>
<reference evidence="6" key="1">
    <citation type="submission" date="2016-11" db="UniProtKB">
        <authorList>
            <consortium name="WormBaseParasite"/>
        </authorList>
    </citation>
    <scope>IDENTIFICATION</scope>
</reference>
<dbReference type="GO" id="GO:0005615">
    <property type="term" value="C:extracellular space"/>
    <property type="evidence" value="ECO:0007669"/>
    <property type="project" value="TreeGrafter"/>
</dbReference>
<dbReference type="InterPro" id="IPR050373">
    <property type="entry name" value="Fibrinogen_C-term_domain"/>
</dbReference>
<dbReference type="Pfam" id="PF00147">
    <property type="entry name" value="Fibrinogen_C"/>
    <property type="match status" value="1"/>
</dbReference>
<dbReference type="WBParaSite" id="BXY_1594300.1">
    <property type="protein sequence ID" value="BXY_1594300.1"/>
    <property type="gene ID" value="BXY_1594300"/>
</dbReference>
<accession>A0A1I7SSC6</accession>